<gene>
    <name evidence="2" type="ORF">HD595_007531</name>
</gene>
<dbReference type="PROSITE" id="PS50297">
    <property type="entry name" value="ANK_REP_REGION"/>
    <property type="match status" value="1"/>
</dbReference>
<sequence length="300" mass="32270">MVHDVIFPEVLRRVTGMDDDVVDLHEAAEDGSLAEVVELAGRVADVDAEDEGRSALWVAVYGGRHDVARALVAAGADPWRPMMSGWSPGRLSLAGPDPHLFERPAGAPGLSEDEAALVAEAGRLTEALGGIEHDGFSVACVAGIDAAEAVRRLEATVEVIDPEEFLDEIDPFAEESMRFVGVTDVPGGCVVSQPWGYVPRTPDVVRRLSAGTLCYAMYANPKSGDQGCVARDGEVVGWDLHPGGEPWEDDESREVLLSYLFQGEPVAYCCAYAGLRVTEERAVIGPPDVWLCLPERDLWS</sequence>
<accession>A0ABT1KEQ8</accession>
<comment type="caution">
    <text evidence="2">The sequence shown here is derived from an EMBL/GenBank/DDBJ whole genome shotgun (WGS) entry which is preliminary data.</text>
</comment>
<dbReference type="InterPro" id="IPR002110">
    <property type="entry name" value="Ankyrin_rpt"/>
</dbReference>
<proteinExistence type="predicted"/>
<evidence type="ECO:0008006" key="4">
    <source>
        <dbReference type="Google" id="ProtNLM"/>
    </source>
</evidence>
<dbReference type="Proteomes" id="UP001320766">
    <property type="component" value="Unassembled WGS sequence"/>
</dbReference>
<feature type="repeat" description="ANK" evidence="1">
    <location>
        <begin position="51"/>
        <end position="77"/>
    </location>
</feature>
<evidence type="ECO:0000313" key="3">
    <source>
        <dbReference type="Proteomes" id="UP001320766"/>
    </source>
</evidence>
<dbReference type="InterPro" id="IPR036770">
    <property type="entry name" value="Ankyrin_rpt-contain_sf"/>
</dbReference>
<dbReference type="Gene3D" id="1.25.40.20">
    <property type="entry name" value="Ankyrin repeat-containing domain"/>
    <property type="match status" value="1"/>
</dbReference>
<dbReference type="Pfam" id="PF00023">
    <property type="entry name" value="Ank"/>
    <property type="match status" value="1"/>
</dbReference>
<dbReference type="PROSITE" id="PS50088">
    <property type="entry name" value="ANK_REPEAT"/>
    <property type="match status" value="1"/>
</dbReference>
<reference evidence="2 3" key="1">
    <citation type="submission" date="2022-06" db="EMBL/GenBank/DDBJ databases">
        <title>Sequencing the genomes of 1000 actinobacteria strains.</title>
        <authorList>
            <person name="Klenk H.-P."/>
        </authorList>
    </citation>
    <scope>NUCLEOTIDE SEQUENCE [LARGE SCALE GENOMIC DNA]</scope>
    <source>
        <strain evidence="2 3">DSM 44170</strain>
    </source>
</reference>
<evidence type="ECO:0000313" key="2">
    <source>
        <dbReference type="EMBL" id="MCP2351409.1"/>
    </source>
</evidence>
<keyword evidence="1" id="KW-0040">ANK repeat</keyword>
<dbReference type="EMBL" id="JAMZEC010000001">
    <property type="protein sequence ID" value="MCP2351409.1"/>
    <property type="molecule type" value="Genomic_DNA"/>
</dbReference>
<name>A0ABT1KEQ8_9ACTN</name>
<evidence type="ECO:0000256" key="1">
    <source>
        <dbReference type="PROSITE-ProRule" id="PRU00023"/>
    </source>
</evidence>
<dbReference type="RefSeq" id="WP_253777696.1">
    <property type="nucleotide sequence ID" value="NZ_BAAAVE010000002.1"/>
</dbReference>
<organism evidence="2 3">
    <name type="scientific">Nonomuraea roseoviolacea subsp. carminata</name>
    <dbReference type="NCBI Taxonomy" id="160689"/>
    <lineage>
        <taxon>Bacteria</taxon>
        <taxon>Bacillati</taxon>
        <taxon>Actinomycetota</taxon>
        <taxon>Actinomycetes</taxon>
        <taxon>Streptosporangiales</taxon>
        <taxon>Streptosporangiaceae</taxon>
        <taxon>Nonomuraea</taxon>
    </lineage>
</organism>
<dbReference type="SUPFAM" id="SSF48403">
    <property type="entry name" value="Ankyrin repeat"/>
    <property type="match status" value="1"/>
</dbReference>
<protein>
    <recommendedName>
        <fullName evidence="4">Ankyrin repeat domain-containing protein</fullName>
    </recommendedName>
</protein>
<keyword evidence="3" id="KW-1185">Reference proteome</keyword>